<dbReference type="OrthoDB" id="640742at2759"/>
<evidence type="ECO:0000256" key="2">
    <source>
        <dbReference type="SAM" id="SignalP"/>
    </source>
</evidence>
<reference evidence="4" key="2">
    <citation type="submission" date="2021-02" db="EMBL/GenBank/DDBJ databases">
        <authorList>
            <person name="Kimball J.A."/>
            <person name="Haas M.W."/>
            <person name="Macchietto M."/>
            <person name="Kono T."/>
            <person name="Duquette J."/>
            <person name="Shao M."/>
        </authorList>
    </citation>
    <scope>NUCLEOTIDE SEQUENCE</scope>
    <source>
        <tissue evidence="4">Fresh leaf tissue</tissue>
    </source>
</reference>
<dbReference type="Pfam" id="PF05042">
    <property type="entry name" value="Caleosin"/>
    <property type="match status" value="1"/>
</dbReference>
<dbReference type="GO" id="GO:0005509">
    <property type="term" value="F:calcium ion binding"/>
    <property type="evidence" value="ECO:0007669"/>
    <property type="project" value="InterPro"/>
</dbReference>
<sequence length="215" mass="23419">MDPRRRRLSPAAAVAAFLFFPVLFWNQGVAAYGEGSGYSGMTALQKHAGFFDRDNDGVVTLSETYEGFRALGIGTALSSLSAAFINGALSSKTRPENATSSFDIYIENIQKGIHGSDTGAYDAEGRFVAEKIDEIFAKHSKTVPDALTSSEIDELLQANRKPGDYDGWVGATMEWKMLYKLGKDEDGLLHKDAVREVYDGSLFAKLVQKRGSAES</sequence>
<keyword evidence="5" id="KW-1185">Reference proteome</keyword>
<evidence type="ECO:0000259" key="3">
    <source>
        <dbReference type="PROSITE" id="PS50222"/>
    </source>
</evidence>
<gene>
    <name evidence="4" type="ORF">GUJ93_ZPchr0002g24750</name>
</gene>
<proteinExistence type="inferred from homology"/>
<dbReference type="PANTHER" id="PTHR31495">
    <property type="entry name" value="PEROXYGENASE 3-RELATED"/>
    <property type="match status" value="1"/>
</dbReference>
<protein>
    <recommendedName>
        <fullName evidence="3">EF-hand domain-containing protein</fullName>
    </recommendedName>
</protein>
<comment type="caution">
    <text evidence="4">The sequence shown here is derived from an EMBL/GenBank/DDBJ whole genome shotgun (WGS) entry which is preliminary data.</text>
</comment>
<feature type="chain" id="PRO_5035232368" description="EF-hand domain-containing protein" evidence="2">
    <location>
        <begin position="32"/>
        <end position="215"/>
    </location>
</feature>
<feature type="signal peptide" evidence="2">
    <location>
        <begin position="1"/>
        <end position="31"/>
    </location>
</feature>
<dbReference type="PANTHER" id="PTHR31495:SF2">
    <property type="entry name" value="OS02G0734600 PROTEIN"/>
    <property type="match status" value="1"/>
</dbReference>
<evidence type="ECO:0000256" key="1">
    <source>
        <dbReference type="ARBA" id="ARBA00006765"/>
    </source>
</evidence>
<keyword evidence="2" id="KW-0732">Signal</keyword>
<dbReference type="GO" id="GO:0004497">
    <property type="term" value="F:monooxygenase activity"/>
    <property type="evidence" value="ECO:0007669"/>
    <property type="project" value="TreeGrafter"/>
</dbReference>
<dbReference type="EMBL" id="JAAALK010000287">
    <property type="protein sequence ID" value="KAG8059519.1"/>
    <property type="molecule type" value="Genomic_DNA"/>
</dbReference>
<accession>A0A8J5S331</accession>
<reference evidence="4" key="1">
    <citation type="journal article" date="2021" name="bioRxiv">
        <title>Whole Genome Assembly and Annotation of Northern Wild Rice, Zizania palustris L., Supports a Whole Genome Duplication in the Zizania Genus.</title>
        <authorList>
            <person name="Haas M."/>
            <person name="Kono T."/>
            <person name="Macchietto M."/>
            <person name="Millas R."/>
            <person name="McGilp L."/>
            <person name="Shao M."/>
            <person name="Duquette J."/>
            <person name="Hirsch C.N."/>
            <person name="Kimball J."/>
        </authorList>
    </citation>
    <scope>NUCLEOTIDE SEQUENCE</scope>
    <source>
        <tissue evidence="4">Fresh leaf tissue</tissue>
    </source>
</reference>
<evidence type="ECO:0000313" key="5">
    <source>
        <dbReference type="Proteomes" id="UP000729402"/>
    </source>
</evidence>
<organism evidence="4 5">
    <name type="scientific">Zizania palustris</name>
    <name type="common">Northern wild rice</name>
    <dbReference type="NCBI Taxonomy" id="103762"/>
    <lineage>
        <taxon>Eukaryota</taxon>
        <taxon>Viridiplantae</taxon>
        <taxon>Streptophyta</taxon>
        <taxon>Embryophyta</taxon>
        <taxon>Tracheophyta</taxon>
        <taxon>Spermatophyta</taxon>
        <taxon>Magnoliopsida</taxon>
        <taxon>Liliopsida</taxon>
        <taxon>Poales</taxon>
        <taxon>Poaceae</taxon>
        <taxon>BOP clade</taxon>
        <taxon>Oryzoideae</taxon>
        <taxon>Oryzeae</taxon>
        <taxon>Zizaniinae</taxon>
        <taxon>Zizania</taxon>
    </lineage>
</organism>
<evidence type="ECO:0000313" key="4">
    <source>
        <dbReference type="EMBL" id="KAG8059519.1"/>
    </source>
</evidence>
<dbReference type="AlphaFoldDB" id="A0A8J5S331"/>
<dbReference type="PROSITE" id="PS50222">
    <property type="entry name" value="EF_HAND_2"/>
    <property type="match status" value="1"/>
</dbReference>
<name>A0A8J5S331_ZIZPA</name>
<comment type="similarity">
    <text evidence="1">Belongs to the caleosin family.</text>
</comment>
<dbReference type="InterPro" id="IPR002048">
    <property type="entry name" value="EF_hand_dom"/>
</dbReference>
<dbReference type="Proteomes" id="UP000729402">
    <property type="component" value="Unassembled WGS sequence"/>
</dbReference>
<dbReference type="InterPro" id="IPR007736">
    <property type="entry name" value="Caleosin-related"/>
</dbReference>
<feature type="domain" description="EF-hand" evidence="3">
    <location>
        <begin position="51"/>
        <end position="74"/>
    </location>
</feature>